<accession>A0A9N8YTY8</accession>
<reference evidence="1" key="1">
    <citation type="submission" date="2021-06" db="EMBL/GenBank/DDBJ databases">
        <authorList>
            <person name="Kallberg Y."/>
            <person name="Tangrot J."/>
            <person name="Rosling A."/>
        </authorList>
    </citation>
    <scope>NUCLEOTIDE SEQUENCE</scope>
    <source>
        <strain evidence="1">UK204</strain>
    </source>
</reference>
<keyword evidence="2" id="KW-1185">Reference proteome</keyword>
<evidence type="ECO:0000313" key="1">
    <source>
        <dbReference type="EMBL" id="CAG8449030.1"/>
    </source>
</evidence>
<dbReference type="PANTHER" id="PTHR35385:SF2">
    <property type="entry name" value="PROTEIN B, PUTATIVE-RELATED"/>
    <property type="match status" value="1"/>
</dbReference>
<dbReference type="PANTHER" id="PTHR35385">
    <property type="entry name" value="PROTEIN B, PUTATIVE-RELATED-RELATED"/>
    <property type="match status" value="1"/>
</dbReference>
<dbReference type="EMBL" id="CAJVPQ010000130">
    <property type="protein sequence ID" value="CAG8449030.1"/>
    <property type="molecule type" value="Genomic_DNA"/>
</dbReference>
<proteinExistence type="predicted"/>
<comment type="caution">
    <text evidence="1">The sequence shown here is derived from an EMBL/GenBank/DDBJ whole genome shotgun (WGS) entry which is preliminary data.</text>
</comment>
<protein>
    <submittedName>
        <fullName evidence="1">17904_t:CDS:1</fullName>
    </submittedName>
</protein>
<dbReference type="AlphaFoldDB" id="A0A9N8YTY8"/>
<evidence type="ECO:0000313" key="2">
    <source>
        <dbReference type="Proteomes" id="UP000789570"/>
    </source>
</evidence>
<sequence>MPPYQTQENFEVPNFELDIFVDVGSKEAASKWIAEFQSYSKTTMPQTRGYDIKGNQVNIRYMHNHVINSAESLSFRHVNEEVREELFNLFKDGHSPTSVLYVYQDELHLRANDEQELIEFLADRSINPDYDYTTKLFQEYRKATLGNRNGKSMFERLAEVVKNYNDSDQGKTILQAYDAHIGKAFILCIVTNLMSRVHEKVSQAGELCYVDASASFEPLNTSITLLYTSCTVGALPLRLFITSDELEVTLERAINMLKIILPSYAFYGCRPQTGSILFLTDDSSAKRNALELYYPKGICLLCTFHILQSFWRWLHDVKYHIRKEDHASIMAKMKKIIYAASITKHFELLWKRRNFWALSYHIGLLTCENNTNNYIERSFGILKDIVFARTQAFNCVQVFQFIITNMERGTNEKNKETEEIGISEFTSFLEEVKLDYQNSSQTLRIALDKFKDRYNAAKALSVPRLFSFLYDLNCDLDPMAHIKSDANIQVQVESIKR</sequence>
<gene>
    <name evidence="1" type="ORF">FCALED_LOCUS1105</name>
</gene>
<dbReference type="OrthoDB" id="2371973at2759"/>
<dbReference type="Proteomes" id="UP000789570">
    <property type="component" value="Unassembled WGS sequence"/>
</dbReference>
<organism evidence="1 2">
    <name type="scientific">Funneliformis caledonium</name>
    <dbReference type="NCBI Taxonomy" id="1117310"/>
    <lineage>
        <taxon>Eukaryota</taxon>
        <taxon>Fungi</taxon>
        <taxon>Fungi incertae sedis</taxon>
        <taxon>Mucoromycota</taxon>
        <taxon>Glomeromycotina</taxon>
        <taxon>Glomeromycetes</taxon>
        <taxon>Glomerales</taxon>
        <taxon>Glomeraceae</taxon>
        <taxon>Funneliformis</taxon>
    </lineage>
</organism>
<name>A0A9N8YTY8_9GLOM</name>